<dbReference type="AlphaFoldDB" id="A0A6J7ZZW2"/>
<feature type="compositionally biased region" description="Gly residues" evidence="1">
    <location>
        <begin position="133"/>
        <end position="145"/>
    </location>
</feature>
<accession>A0A6J7ZZW2</accession>
<protein>
    <submittedName>
        <fullName evidence="2">Uncharacterized protein</fullName>
    </submittedName>
</protein>
<dbReference type="OrthoDB" id="6154039at2759"/>
<feature type="compositionally biased region" description="Low complexity" evidence="1">
    <location>
        <begin position="146"/>
        <end position="160"/>
    </location>
</feature>
<organism evidence="2 3">
    <name type="scientific">Mytilus coruscus</name>
    <name type="common">Sea mussel</name>
    <dbReference type="NCBI Taxonomy" id="42192"/>
    <lineage>
        <taxon>Eukaryota</taxon>
        <taxon>Metazoa</taxon>
        <taxon>Spiralia</taxon>
        <taxon>Lophotrochozoa</taxon>
        <taxon>Mollusca</taxon>
        <taxon>Bivalvia</taxon>
        <taxon>Autobranchia</taxon>
        <taxon>Pteriomorphia</taxon>
        <taxon>Mytilida</taxon>
        <taxon>Mytiloidea</taxon>
        <taxon>Mytilidae</taxon>
        <taxon>Mytilinae</taxon>
        <taxon>Mytilus</taxon>
    </lineage>
</organism>
<evidence type="ECO:0000313" key="3">
    <source>
        <dbReference type="Proteomes" id="UP000507470"/>
    </source>
</evidence>
<name>A0A6J7ZZW2_MYTCO</name>
<feature type="region of interest" description="Disordered" evidence="1">
    <location>
        <begin position="222"/>
        <end position="449"/>
    </location>
</feature>
<keyword evidence="3" id="KW-1185">Reference proteome</keyword>
<feature type="compositionally biased region" description="Polar residues" evidence="1">
    <location>
        <begin position="361"/>
        <end position="380"/>
    </location>
</feature>
<feature type="compositionally biased region" description="Polar residues" evidence="1">
    <location>
        <begin position="433"/>
        <end position="442"/>
    </location>
</feature>
<sequence length="449" mass="44563">MASNGGRSTSYSSMNSNSMTSGGGDSGRGMGSSYGGGRDNSMSGGGSSGRGMGSPNGGGNGNSMGSGINPFNSNSNTGGMGPFSGGSKDNGGGMGPFSGGSKGNGGGMGPFSGGSKGNGGGMGPFAGGAANSNGGGSSNSMGGGMNPFNSNSNGGHSSTGPFTGGASGNSAGPFSSGSKESSMGPFQSNDKDNANKNPFTIVQGIDFSKLFPLDINSVKSGMKTPFDSSNMKGGPGGMVGGRFNLDIGTNDGPGGLNGSPFMTNNDGGPGGLSGGSFMQKTDSSTTDSKFDTSQYEQMLKEMFATDSGAKSEGSPFDPDSYSGNLNVAGTARTNLNSAGSGQSKGYGNTDSAHGSYESGLKESSYQFSNGNTDTYQTPFNEKTDYNELLSTPFQSNNNGRAGSQVYKDQSLGTGYSPFKADRGMPGMARMNNPGGNPFSQGGSQMGRGK</sequence>
<feature type="compositionally biased region" description="Low complexity" evidence="1">
    <location>
        <begin position="280"/>
        <end position="293"/>
    </location>
</feature>
<gene>
    <name evidence="2" type="ORF">MCOR_2061</name>
</gene>
<feature type="region of interest" description="Disordered" evidence="1">
    <location>
        <begin position="1"/>
        <end position="198"/>
    </location>
</feature>
<feature type="compositionally biased region" description="Gly residues" evidence="1">
    <location>
        <begin position="78"/>
        <end position="126"/>
    </location>
</feature>
<dbReference type="EMBL" id="CACVKT020000425">
    <property type="protein sequence ID" value="CAC5359037.1"/>
    <property type="molecule type" value="Genomic_DNA"/>
</dbReference>
<feature type="compositionally biased region" description="Low complexity" evidence="1">
    <location>
        <begin position="1"/>
        <end position="20"/>
    </location>
</feature>
<feature type="compositionally biased region" description="Polar residues" evidence="1">
    <location>
        <begin position="388"/>
        <end position="413"/>
    </location>
</feature>
<feature type="compositionally biased region" description="Gly residues" evidence="1">
    <location>
        <begin position="21"/>
        <end position="64"/>
    </location>
</feature>
<dbReference type="Proteomes" id="UP000507470">
    <property type="component" value="Unassembled WGS sequence"/>
</dbReference>
<feature type="compositionally biased region" description="Polar residues" evidence="1">
    <location>
        <begin position="168"/>
        <end position="188"/>
    </location>
</feature>
<evidence type="ECO:0000256" key="1">
    <source>
        <dbReference type="SAM" id="MobiDB-lite"/>
    </source>
</evidence>
<proteinExistence type="predicted"/>
<reference evidence="2 3" key="1">
    <citation type="submission" date="2020-06" db="EMBL/GenBank/DDBJ databases">
        <authorList>
            <person name="Li R."/>
            <person name="Bekaert M."/>
        </authorList>
    </citation>
    <scope>NUCLEOTIDE SEQUENCE [LARGE SCALE GENOMIC DNA]</scope>
    <source>
        <strain evidence="3">wild</strain>
    </source>
</reference>
<evidence type="ECO:0000313" key="2">
    <source>
        <dbReference type="EMBL" id="CAC5359037.1"/>
    </source>
</evidence>
<feature type="compositionally biased region" description="Polar residues" evidence="1">
    <location>
        <begin position="321"/>
        <end position="352"/>
    </location>
</feature>